<sequence>MEKREIGNSLTKGLSEAKRGAFSRRSVLTLVWTLGATAPLGMFGAARALTASGTGSLSYIPGEPLICRAAASSEELQGARQLKLAWNANAACTVAAAVAKERGIFAKHNLDVEFVNFGGSTDQLLEAIATGKADAGLGLALRWLKPLEQGFDVRITAGVHGGCIRLLGSKAANIDSLESLRGKAIAISDQASPAKNFFSIYLAKKGIDPAQEVEWRQYPANLLALAVDKGEVQALAEIDPLPYLWLKEGKLNEIATNLTGEFADRTCCVLAVRGSLTRSEMPVAAALTRSILEAADRVASDPADAAAIYSGYGGRGSVEDLATMYRSHTHHRHPVGAELKKQLLLYTDELRAVNVIKRSTDPAKFADRIYLDVLS</sequence>
<dbReference type="SUPFAM" id="SSF53850">
    <property type="entry name" value="Periplasmic binding protein-like II"/>
    <property type="match status" value="1"/>
</dbReference>
<gene>
    <name evidence="1" type="ORF">ABIF63_003382</name>
</gene>
<dbReference type="RefSeq" id="WP_080584287.1">
    <property type="nucleotide sequence ID" value="NZ_CP066351.1"/>
</dbReference>
<reference evidence="1 2" key="1">
    <citation type="submission" date="2024-06" db="EMBL/GenBank/DDBJ databases">
        <title>Genomic Encyclopedia of Type Strains, Phase V (KMG-V): Genome sequencing to study the core and pangenomes of soil and plant-associated prokaryotes.</title>
        <authorList>
            <person name="Whitman W."/>
        </authorList>
    </citation>
    <scope>NUCLEOTIDE SEQUENCE [LARGE SCALE GENOMIC DNA]</scope>
    <source>
        <strain evidence="1 2">USDA 160</strain>
    </source>
</reference>
<dbReference type="PROSITE" id="PS51318">
    <property type="entry name" value="TAT"/>
    <property type="match status" value="1"/>
</dbReference>
<accession>A0ABV2RQQ3</accession>
<organism evidence="1 2">
    <name type="scientific">Bradyrhizobium japonicum</name>
    <dbReference type="NCBI Taxonomy" id="375"/>
    <lineage>
        <taxon>Bacteria</taxon>
        <taxon>Pseudomonadati</taxon>
        <taxon>Pseudomonadota</taxon>
        <taxon>Alphaproteobacteria</taxon>
        <taxon>Hyphomicrobiales</taxon>
        <taxon>Nitrobacteraceae</taxon>
        <taxon>Bradyrhizobium</taxon>
    </lineage>
</organism>
<dbReference type="EMBL" id="JBEPTQ010000002">
    <property type="protein sequence ID" value="MET4719276.1"/>
    <property type="molecule type" value="Genomic_DNA"/>
</dbReference>
<evidence type="ECO:0000313" key="1">
    <source>
        <dbReference type="EMBL" id="MET4719276.1"/>
    </source>
</evidence>
<comment type="caution">
    <text evidence="1">The sequence shown here is derived from an EMBL/GenBank/DDBJ whole genome shotgun (WGS) entry which is preliminary data.</text>
</comment>
<dbReference type="Gene3D" id="3.40.190.10">
    <property type="entry name" value="Periplasmic binding protein-like II"/>
    <property type="match status" value="2"/>
</dbReference>
<dbReference type="PANTHER" id="PTHR30024:SF21">
    <property type="entry name" value="ABC TRANSPORTER SUBSTRATE-BINDING PROTEIN"/>
    <property type="match status" value="1"/>
</dbReference>
<evidence type="ECO:0000313" key="2">
    <source>
        <dbReference type="Proteomes" id="UP001549291"/>
    </source>
</evidence>
<name>A0ABV2RQQ3_BRAJP</name>
<keyword evidence="2" id="KW-1185">Reference proteome</keyword>
<protein>
    <submittedName>
        <fullName evidence="1">NitT/TauT family transport system substrate-binding protein</fullName>
    </submittedName>
</protein>
<dbReference type="Pfam" id="PF13379">
    <property type="entry name" value="NMT1_2"/>
    <property type="match status" value="1"/>
</dbReference>
<dbReference type="InterPro" id="IPR006311">
    <property type="entry name" value="TAT_signal"/>
</dbReference>
<dbReference type="Proteomes" id="UP001549291">
    <property type="component" value="Unassembled WGS sequence"/>
</dbReference>
<dbReference type="PANTHER" id="PTHR30024">
    <property type="entry name" value="ALIPHATIC SULFONATES-BINDING PROTEIN-RELATED"/>
    <property type="match status" value="1"/>
</dbReference>
<proteinExistence type="predicted"/>